<proteinExistence type="predicted"/>
<protein>
    <submittedName>
        <fullName evidence="2">Lectin BRA-3</fullName>
    </submittedName>
</protein>
<dbReference type="FunCoup" id="K1QUE2">
    <property type="interactions" value="31"/>
</dbReference>
<dbReference type="HOGENOM" id="CLU_1078694_0_0_1"/>
<evidence type="ECO:0000259" key="1">
    <source>
        <dbReference type="PROSITE" id="PS50041"/>
    </source>
</evidence>
<dbReference type="InterPro" id="IPR001304">
    <property type="entry name" value="C-type_lectin-like"/>
</dbReference>
<sequence length="250" mass="28404">MAMISVRSGLGLWCIILSAVTLTIENVTRNTGIYGSHLLILVFFCNRFNGGDLVAVESHSENEFLYQILHFMRSDKSFWMGGTDEFVEGHWIWISTMDKMTFTDWGQGYHDGHGSHEDCLQIQAGGRWKDAVCSVRSNFICEVPRFNGGDLVAIETQSENTFIYQQLLLMHDHNNFWIGGTDEFVEGHWVWIPTMQRLGFTDWSPGNPSDSSSNEDCMEIIVGHSAPTTHWNDDDCSKKANFICEVPYVT</sequence>
<gene>
    <name evidence="2" type="ORF">CGI_10014511</name>
</gene>
<dbReference type="EMBL" id="JH818862">
    <property type="protein sequence ID" value="EKC32550.1"/>
    <property type="molecule type" value="Genomic_DNA"/>
</dbReference>
<dbReference type="PANTHER" id="PTHR22803">
    <property type="entry name" value="MANNOSE, PHOSPHOLIPASE, LECTIN RECEPTOR RELATED"/>
    <property type="match status" value="1"/>
</dbReference>
<dbReference type="AlphaFoldDB" id="K1QUE2"/>
<dbReference type="Gene3D" id="3.10.100.10">
    <property type="entry name" value="Mannose-Binding Protein A, subunit A"/>
    <property type="match status" value="2"/>
</dbReference>
<reference evidence="2" key="1">
    <citation type="journal article" date="2012" name="Nature">
        <title>The oyster genome reveals stress adaptation and complexity of shell formation.</title>
        <authorList>
            <person name="Zhang G."/>
            <person name="Fang X."/>
            <person name="Guo X."/>
            <person name="Li L."/>
            <person name="Luo R."/>
            <person name="Xu F."/>
            <person name="Yang P."/>
            <person name="Zhang L."/>
            <person name="Wang X."/>
            <person name="Qi H."/>
            <person name="Xiong Z."/>
            <person name="Que H."/>
            <person name="Xie Y."/>
            <person name="Holland P.W."/>
            <person name="Paps J."/>
            <person name="Zhu Y."/>
            <person name="Wu F."/>
            <person name="Chen Y."/>
            <person name="Wang J."/>
            <person name="Peng C."/>
            <person name="Meng J."/>
            <person name="Yang L."/>
            <person name="Liu J."/>
            <person name="Wen B."/>
            <person name="Zhang N."/>
            <person name="Huang Z."/>
            <person name="Zhu Q."/>
            <person name="Feng Y."/>
            <person name="Mount A."/>
            <person name="Hedgecock D."/>
            <person name="Xu Z."/>
            <person name="Liu Y."/>
            <person name="Domazet-Loso T."/>
            <person name="Du Y."/>
            <person name="Sun X."/>
            <person name="Zhang S."/>
            <person name="Liu B."/>
            <person name="Cheng P."/>
            <person name="Jiang X."/>
            <person name="Li J."/>
            <person name="Fan D."/>
            <person name="Wang W."/>
            <person name="Fu W."/>
            <person name="Wang T."/>
            <person name="Wang B."/>
            <person name="Zhang J."/>
            <person name="Peng Z."/>
            <person name="Li Y."/>
            <person name="Li N."/>
            <person name="Wang J."/>
            <person name="Chen M."/>
            <person name="He Y."/>
            <person name="Tan F."/>
            <person name="Song X."/>
            <person name="Zheng Q."/>
            <person name="Huang R."/>
            <person name="Yang H."/>
            <person name="Du X."/>
            <person name="Chen L."/>
            <person name="Yang M."/>
            <person name="Gaffney P.M."/>
            <person name="Wang S."/>
            <person name="Luo L."/>
            <person name="She Z."/>
            <person name="Ming Y."/>
            <person name="Huang W."/>
            <person name="Zhang S."/>
            <person name="Huang B."/>
            <person name="Zhang Y."/>
            <person name="Qu T."/>
            <person name="Ni P."/>
            <person name="Miao G."/>
            <person name="Wang J."/>
            <person name="Wang Q."/>
            <person name="Steinberg C.E."/>
            <person name="Wang H."/>
            <person name="Li N."/>
            <person name="Qian L."/>
            <person name="Zhang G."/>
            <person name="Li Y."/>
            <person name="Yang H."/>
            <person name="Liu X."/>
            <person name="Wang J."/>
            <person name="Yin Y."/>
            <person name="Wang J."/>
        </authorList>
    </citation>
    <scope>NUCLEOTIDE SEQUENCE [LARGE SCALE GENOMIC DNA]</scope>
    <source>
        <strain evidence="2">05x7-T-G4-1.051#20</strain>
    </source>
</reference>
<name>K1QUE2_MAGGI</name>
<dbReference type="PROSITE" id="PS50041">
    <property type="entry name" value="C_TYPE_LECTIN_2"/>
    <property type="match status" value="2"/>
</dbReference>
<dbReference type="InterPro" id="IPR016187">
    <property type="entry name" value="CTDL_fold"/>
</dbReference>
<organism evidence="2">
    <name type="scientific">Magallana gigas</name>
    <name type="common">Pacific oyster</name>
    <name type="synonym">Crassostrea gigas</name>
    <dbReference type="NCBI Taxonomy" id="29159"/>
    <lineage>
        <taxon>Eukaryota</taxon>
        <taxon>Metazoa</taxon>
        <taxon>Spiralia</taxon>
        <taxon>Lophotrochozoa</taxon>
        <taxon>Mollusca</taxon>
        <taxon>Bivalvia</taxon>
        <taxon>Autobranchia</taxon>
        <taxon>Pteriomorphia</taxon>
        <taxon>Ostreida</taxon>
        <taxon>Ostreoidea</taxon>
        <taxon>Ostreidae</taxon>
        <taxon>Magallana</taxon>
    </lineage>
</organism>
<dbReference type="SUPFAM" id="SSF56436">
    <property type="entry name" value="C-type lectin-like"/>
    <property type="match status" value="2"/>
</dbReference>
<dbReference type="InterPro" id="IPR018378">
    <property type="entry name" value="C-type_lectin_CS"/>
</dbReference>
<dbReference type="CDD" id="cd00037">
    <property type="entry name" value="CLECT"/>
    <property type="match status" value="2"/>
</dbReference>
<accession>K1QUE2</accession>
<feature type="domain" description="C-type lectin" evidence="1">
    <location>
        <begin position="44"/>
        <end position="142"/>
    </location>
</feature>
<evidence type="ECO:0000313" key="2">
    <source>
        <dbReference type="EMBL" id="EKC32550.1"/>
    </source>
</evidence>
<dbReference type="Pfam" id="PF00059">
    <property type="entry name" value="Lectin_C"/>
    <property type="match status" value="2"/>
</dbReference>
<dbReference type="InterPro" id="IPR016186">
    <property type="entry name" value="C-type_lectin-like/link_sf"/>
</dbReference>
<dbReference type="InterPro" id="IPR050111">
    <property type="entry name" value="C-type_lectin/snaclec_domain"/>
</dbReference>
<feature type="domain" description="C-type lectin" evidence="1">
    <location>
        <begin position="141"/>
        <end position="245"/>
    </location>
</feature>
<dbReference type="InParanoid" id="K1QUE2"/>
<dbReference type="SMART" id="SM00034">
    <property type="entry name" value="CLECT"/>
    <property type="match status" value="2"/>
</dbReference>
<dbReference type="PROSITE" id="PS00615">
    <property type="entry name" value="C_TYPE_LECTIN_1"/>
    <property type="match status" value="1"/>
</dbReference>